<dbReference type="HOGENOM" id="CLU_009583_0_3_2"/>
<evidence type="ECO:0000313" key="5">
    <source>
        <dbReference type="Proteomes" id="UP000033072"/>
    </source>
</evidence>
<proteinExistence type="predicted"/>
<feature type="domain" description="Glycosyltransferase subfamily 4-like N-terminal" evidence="3">
    <location>
        <begin position="17"/>
        <end position="184"/>
    </location>
</feature>
<dbReference type="PATRIC" id="fig|1434111.4.peg.3240"/>
<keyword evidence="4" id="KW-0808">Transferase</keyword>
<accession>A0A0E3S5N9</accession>
<evidence type="ECO:0000313" key="4">
    <source>
        <dbReference type="EMBL" id="AKB75701.1"/>
    </source>
</evidence>
<keyword evidence="4" id="KW-0328">Glycosyltransferase</keyword>
<dbReference type="Gene3D" id="3.40.50.2000">
    <property type="entry name" value="Glycogen Phosphorylase B"/>
    <property type="match status" value="2"/>
</dbReference>
<dbReference type="PANTHER" id="PTHR45947">
    <property type="entry name" value="SULFOQUINOVOSYL TRANSFERASE SQD2"/>
    <property type="match status" value="1"/>
</dbReference>
<evidence type="ECO:0000259" key="2">
    <source>
        <dbReference type="Pfam" id="PF00534"/>
    </source>
</evidence>
<feature type="domain" description="Glycosyl transferase family 1" evidence="2">
    <location>
        <begin position="198"/>
        <end position="356"/>
    </location>
</feature>
<dbReference type="Proteomes" id="UP000033072">
    <property type="component" value="Chromosome"/>
</dbReference>
<feature type="transmembrane region" description="Helical" evidence="1">
    <location>
        <begin position="74"/>
        <end position="94"/>
    </location>
</feature>
<dbReference type="PANTHER" id="PTHR45947:SF3">
    <property type="entry name" value="SULFOQUINOVOSYL TRANSFERASE SQD2"/>
    <property type="match status" value="1"/>
</dbReference>
<dbReference type="InterPro" id="IPR001296">
    <property type="entry name" value="Glyco_trans_1"/>
</dbReference>
<dbReference type="EC" id="2.4.1.-" evidence="4"/>
<dbReference type="CDD" id="cd03801">
    <property type="entry name" value="GT4_PimA-like"/>
    <property type="match status" value="1"/>
</dbReference>
<dbReference type="InterPro" id="IPR028098">
    <property type="entry name" value="Glyco_trans_4-like_N"/>
</dbReference>
<name>A0A0E3S5N9_9EURY</name>
<dbReference type="InterPro" id="IPR050194">
    <property type="entry name" value="Glycosyltransferase_grp1"/>
</dbReference>
<dbReference type="GO" id="GO:0016757">
    <property type="term" value="F:glycosyltransferase activity"/>
    <property type="evidence" value="ECO:0007669"/>
    <property type="project" value="UniProtKB-KW"/>
</dbReference>
<keyword evidence="1" id="KW-1133">Transmembrane helix</keyword>
<dbReference type="KEGG" id="mls:MSLAZ_2440"/>
<organism evidence="4 5">
    <name type="scientific">Methanosarcina lacustris Z-7289</name>
    <dbReference type="NCBI Taxonomy" id="1434111"/>
    <lineage>
        <taxon>Archaea</taxon>
        <taxon>Methanobacteriati</taxon>
        <taxon>Methanobacteriota</taxon>
        <taxon>Stenosarchaea group</taxon>
        <taxon>Methanomicrobia</taxon>
        <taxon>Methanosarcinales</taxon>
        <taxon>Methanosarcinaceae</taxon>
        <taxon>Methanosarcina</taxon>
    </lineage>
</organism>
<dbReference type="Pfam" id="PF00534">
    <property type="entry name" value="Glycos_transf_1"/>
    <property type="match status" value="1"/>
</dbReference>
<feature type="transmembrane region" description="Helical" evidence="1">
    <location>
        <begin position="100"/>
        <end position="123"/>
    </location>
</feature>
<evidence type="ECO:0000259" key="3">
    <source>
        <dbReference type="Pfam" id="PF13439"/>
    </source>
</evidence>
<gene>
    <name evidence="4" type="ORF">MSLAZ_2440</name>
</gene>
<protein>
    <submittedName>
        <fullName evidence="4">Glycosyltransferase</fullName>
        <ecNumber evidence="4">2.4.1.-</ecNumber>
    </submittedName>
</protein>
<dbReference type="Pfam" id="PF13439">
    <property type="entry name" value="Glyco_transf_4"/>
    <property type="match status" value="1"/>
</dbReference>
<dbReference type="AlphaFoldDB" id="A0A0E3S5N9"/>
<dbReference type="EMBL" id="CP009515">
    <property type="protein sequence ID" value="AKB75701.1"/>
    <property type="molecule type" value="Genomic_DNA"/>
</dbReference>
<keyword evidence="5" id="KW-1185">Reference proteome</keyword>
<evidence type="ECO:0000256" key="1">
    <source>
        <dbReference type="SAM" id="Phobius"/>
    </source>
</evidence>
<dbReference type="STRING" id="1434111.MSLAZ_2440"/>
<dbReference type="SUPFAM" id="SSF53756">
    <property type="entry name" value="UDP-Glycosyltransferase/glycogen phosphorylase"/>
    <property type="match status" value="1"/>
</dbReference>
<sequence>MCSGNKILLVPEFDSFGGTRSYFIYLLKFYFSQNYDVAIALSKYQLDNEIESLIKKYKYRAHIIPERRTGLKRFLQYFPINLAFDIFAMFPIYLKEKPDLIVVSIGTPGMFIGLILFPVRFMYVFHTYPLKSKIIGLSSIQKLFLNLFINTNKILVTVSEYSKKQILAYWVPEKKNDPIHVIYNSAKKTSFIEGASHNENINLYRVLTLGHVNWYKNPKLWIEVSQKVIRQRPNMHVEFIWAGEGDLLEECKDLVSQIGLDAIKFVGYQENVDSLYSNSTIYFQPSLLESHGISVIDAMAHGLPCVTSDAGGLPESVVNGETGFTCPPDDVECFVSHIIRLLDNDKLRYKMGQSGKLRAEMLFSEEVQEEKMIDLYTSLLQK</sequence>
<reference evidence="4 5" key="1">
    <citation type="submission" date="2014-07" db="EMBL/GenBank/DDBJ databases">
        <title>Methanogenic archaea and the global carbon cycle.</title>
        <authorList>
            <person name="Henriksen J.R."/>
            <person name="Luke J."/>
            <person name="Reinhart S."/>
            <person name="Benedict M.N."/>
            <person name="Youngblut N.D."/>
            <person name="Metcalf M.E."/>
            <person name="Whitaker R.J."/>
            <person name="Metcalf W.W."/>
        </authorList>
    </citation>
    <scope>NUCLEOTIDE SEQUENCE [LARGE SCALE GENOMIC DNA]</scope>
    <source>
        <strain evidence="4 5">Z-7289</strain>
    </source>
</reference>
<keyword evidence="1" id="KW-0812">Transmembrane</keyword>
<keyword evidence="1" id="KW-0472">Membrane</keyword>